<sequence>MPSGHQVTEAIAVSLAQSGLPPTKAWLDSFASTARLTTPLPALQKTALFRLLATDITTSVQPSTSNTLPSTALDPQVAEQRLPGPVVCQILDIEDVGRSRWSQIENLEAHARGETTKGREVVRVVPGELGENGAVPDASAADKSLGPHKLLLQDARGTRIYAFEMTRIEGLSLTTPIGTKLVLRRATIARGVVLLDPSSVELVGGKVDAWDKAWRTGRKDSLRARIGGAEDD</sequence>
<evidence type="ECO:0000256" key="1">
    <source>
        <dbReference type="ARBA" id="ARBA00006395"/>
    </source>
</evidence>
<dbReference type="InterPro" id="IPR042470">
    <property type="entry name" value="RMI1_N_C_sf"/>
</dbReference>
<evidence type="ECO:0000313" key="5">
    <source>
        <dbReference type="EMBL" id="KAL1303082.1"/>
    </source>
</evidence>
<comment type="similarity">
    <text evidence="1">Belongs to the RMI1 family.</text>
</comment>
<accession>A0ABR3PAJ2</accession>
<reference evidence="5 6" key="1">
    <citation type="submission" date="2024-07" db="EMBL/GenBank/DDBJ databases">
        <title>Draft sequence of the Neodothiora populina.</title>
        <authorList>
            <person name="Drown D.D."/>
            <person name="Schuette U.S."/>
            <person name="Buechlein A.B."/>
            <person name="Rusch D.R."/>
            <person name="Winton L.W."/>
            <person name="Adams G.A."/>
        </authorList>
    </citation>
    <scope>NUCLEOTIDE SEQUENCE [LARGE SCALE GENOMIC DNA]</scope>
    <source>
        <strain evidence="5 6">CPC 39397</strain>
    </source>
</reference>
<evidence type="ECO:0000313" key="6">
    <source>
        <dbReference type="Proteomes" id="UP001562354"/>
    </source>
</evidence>
<feature type="domain" description="RecQ mediated genome instability protein 1 OB-fold" evidence="3">
    <location>
        <begin position="71"/>
        <end position="218"/>
    </location>
</feature>
<feature type="domain" description="RMI1 N-terminal" evidence="4">
    <location>
        <begin position="16"/>
        <end position="59"/>
    </location>
</feature>
<protein>
    <recommendedName>
        <fullName evidence="2">RecQ-mediated genome instability protein 1</fullName>
    </recommendedName>
</protein>
<dbReference type="PANTHER" id="PTHR14790:SF15">
    <property type="entry name" value="RECQ-MEDIATED GENOME INSTABILITY PROTEIN 1"/>
    <property type="match status" value="1"/>
</dbReference>
<dbReference type="Pfam" id="PF21000">
    <property type="entry name" value="RMI1_N_N"/>
    <property type="match status" value="1"/>
</dbReference>
<dbReference type="EMBL" id="JBFMKM010000010">
    <property type="protein sequence ID" value="KAL1303082.1"/>
    <property type="molecule type" value="Genomic_DNA"/>
</dbReference>
<proteinExistence type="inferred from homology"/>
<dbReference type="SMART" id="SM01161">
    <property type="entry name" value="DUF1767"/>
    <property type="match status" value="1"/>
</dbReference>
<dbReference type="GeneID" id="95980225"/>
<gene>
    <name evidence="5" type="ORF">AAFC00_006526</name>
</gene>
<dbReference type="PANTHER" id="PTHR14790">
    <property type="entry name" value="RECQ-MEDIATED GENOME INSTABILITY PROTEIN 1 RMI1"/>
    <property type="match status" value="1"/>
</dbReference>
<keyword evidence="6" id="KW-1185">Reference proteome</keyword>
<dbReference type="InterPro" id="IPR049363">
    <property type="entry name" value="RMI1_N"/>
</dbReference>
<evidence type="ECO:0000259" key="4">
    <source>
        <dbReference type="Pfam" id="PF21000"/>
    </source>
</evidence>
<dbReference type="Proteomes" id="UP001562354">
    <property type="component" value="Unassembled WGS sequence"/>
</dbReference>
<name>A0ABR3PAJ2_9PEZI</name>
<dbReference type="Gene3D" id="2.40.50.770">
    <property type="entry name" value="RecQ-mediated genome instability protein Rmi1, C-terminal domain"/>
    <property type="match status" value="1"/>
</dbReference>
<evidence type="ECO:0000259" key="3">
    <source>
        <dbReference type="Pfam" id="PF08585"/>
    </source>
</evidence>
<dbReference type="RefSeq" id="XP_069199357.1">
    <property type="nucleotide sequence ID" value="XM_069346491.1"/>
</dbReference>
<comment type="caution">
    <text evidence="5">The sequence shown here is derived from an EMBL/GenBank/DDBJ whole genome shotgun (WGS) entry which is preliminary data.</text>
</comment>
<dbReference type="Pfam" id="PF08585">
    <property type="entry name" value="RMI1_N_C"/>
    <property type="match status" value="1"/>
</dbReference>
<organism evidence="5 6">
    <name type="scientific">Neodothiora populina</name>
    <dbReference type="NCBI Taxonomy" id="2781224"/>
    <lineage>
        <taxon>Eukaryota</taxon>
        <taxon>Fungi</taxon>
        <taxon>Dikarya</taxon>
        <taxon>Ascomycota</taxon>
        <taxon>Pezizomycotina</taxon>
        <taxon>Dothideomycetes</taxon>
        <taxon>Dothideomycetidae</taxon>
        <taxon>Dothideales</taxon>
        <taxon>Dothioraceae</taxon>
        <taxon>Neodothiora</taxon>
    </lineage>
</organism>
<dbReference type="InterPro" id="IPR013894">
    <property type="entry name" value="RMI1_OB"/>
</dbReference>
<evidence type="ECO:0000256" key="2">
    <source>
        <dbReference type="ARBA" id="ARBA00018987"/>
    </source>
</evidence>